<evidence type="ECO:0000313" key="4">
    <source>
        <dbReference type="EMBL" id="KAF7291849.1"/>
    </source>
</evidence>
<dbReference type="SMART" id="SM00353">
    <property type="entry name" value="HLH"/>
    <property type="match status" value="1"/>
</dbReference>
<dbReference type="AlphaFoldDB" id="A0A8H6VXK1"/>
<keyword evidence="2" id="KW-0812">Transmembrane</keyword>
<dbReference type="PROSITE" id="PS50888">
    <property type="entry name" value="BHLH"/>
    <property type="match status" value="1"/>
</dbReference>
<dbReference type="InterPro" id="IPR036638">
    <property type="entry name" value="HLH_DNA-bd_sf"/>
</dbReference>
<gene>
    <name evidence="4" type="ORF">MIND_01210100</name>
</gene>
<feature type="region of interest" description="Disordered" evidence="1">
    <location>
        <begin position="99"/>
        <end position="138"/>
    </location>
</feature>
<feature type="region of interest" description="Disordered" evidence="1">
    <location>
        <begin position="504"/>
        <end position="531"/>
    </location>
</feature>
<feature type="transmembrane region" description="Helical" evidence="2">
    <location>
        <begin position="461"/>
        <end position="483"/>
    </location>
</feature>
<feature type="compositionally biased region" description="Acidic residues" evidence="1">
    <location>
        <begin position="328"/>
        <end position="352"/>
    </location>
</feature>
<reference evidence="4" key="1">
    <citation type="submission" date="2020-05" db="EMBL/GenBank/DDBJ databases">
        <title>Mycena genomes resolve the evolution of fungal bioluminescence.</title>
        <authorList>
            <person name="Tsai I.J."/>
        </authorList>
    </citation>
    <scope>NUCLEOTIDE SEQUENCE</scope>
    <source>
        <strain evidence="4">171206Taipei</strain>
    </source>
</reference>
<evidence type="ECO:0000256" key="2">
    <source>
        <dbReference type="SAM" id="Phobius"/>
    </source>
</evidence>
<feature type="compositionally biased region" description="Basic and acidic residues" evidence="1">
    <location>
        <begin position="363"/>
        <end position="375"/>
    </location>
</feature>
<protein>
    <submittedName>
        <fullName evidence="4">BHLH domain-containing protein</fullName>
    </submittedName>
</protein>
<keyword evidence="2" id="KW-1133">Transmembrane helix</keyword>
<accession>A0A8H6VXK1</accession>
<feature type="compositionally biased region" description="Low complexity" evidence="1">
    <location>
        <begin position="99"/>
        <end position="118"/>
    </location>
</feature>
<dbReference type="InterPro" id="IPR011598">
    <property type="entry name" value="bHLH_dom"/>
</dbReference>
<evidence type="ECO:0000259" key="3">
    <source>
        <dbReference type="PROSITE" id="PS50888"/>
    </source>
</evidence>
<dbReference type="PANTHER" id="PTHR47336">
    <property type="entry name" value="TRANSCRIPTION FACTOR HMS1-RELATED"/>
    <property type="match status" value="1"/>
</dbReference>
<evidence type="ECO:0000256" key="1">
    <source>
        <dbReference type="SAM" id="MobiDB-lite"/>
    </source>
</evidence>
<dbReference type="EMBL" id="JACAZF010000012">
    <property type="protein sequence ID" value="KAF7291849.1"/>
    <property type="molecule type" value="Genomic_DNA"/>
</dbReference>
<dbReference type="InterPro" id="IPR052099">
    <property type="entry name" value="Regulatory_TF_Diverse"/>
</dbReference>
<sequence>MSQDLDLDPSDPLNLLLHNRSQHDAPTDTDTDSAATPPDWSSLNGMWTTPEDHVKMDATFDVDFGGLLDISFDPNVGIEPASLNYQYTAEFPQFSFGSPHLSSAASSESGSTTGSFSPHVAYSPPSSDFNDEDPATELASRVRKSAGIMLAVQLNDHHQPHIPIQHPQAQGHPSPVFTTVPVSAPILAAAPTAAQTTTSRPKTSHTTIERRYRTNLNARIQSLRAAVPALRVVDRAAAIKAGEALTVEDGEDIVDARGYVDGVKVARKCSKANVLGKAVEYIRVLKNREHRLSRELAGLKTLLGGLVGGNELLREWEREWTARFGGPETDEVGENIPIDEEADDEEEESDDDGSGRKRKKPKVSIETKPKAERKQVTPVVEGEKKKRGRPRKIVPPPSIEPSPALSTSLPLKQEPHRQYLLGVFALFSFFANANVSAPPSPHNHTHQGHVLNQLPPPSQTFGLLQLFHLLVSIVVLASILIPLSRSAYLRLRLRSANTVIVPVTEKAPPSPAPSDETDTDEAGTELSLSSMSGDETVLAPSGIALDAEACILDRSTPLTTRIRTAIRLYSSSTHSSNRRLLALLLHPVPVIGKLFSQSLWDHNIGLAVDEAVQRVNATRPTSGVIRSLEQSLAVDQLRFLSAQLFVDEVLGNISADSDQQQQMLDSVQALGGPVARLAARVGRVIGGGSPLFSPNNDESEHEVEKLLEATVLYRRLSSGESFGTSDAFLLRQLLGSSDVFERGEVEEARDRIIDLITDQQYIK</sequence>
<comment type="caution">
    <text evidence="4">The sequence shown here is derived from an EMBL/GenBank/DDBJ whole genome shotgun (WGS) entry which is preliminary data.</text>
</comment>
<dbReference type="RefSeq" id="XP_037214576.1">
    <property type="nucleotide sequence ID" value="XM_037368608.1"/>
</dbReference>
<proteinExistence type="predicted"/>
<feature type="region of interest" description="Disordered" evidence="1">
    <location>
        <begin position="1"/>
        <end position="44"/>
    </location>
</feature>
<dbReference type="Pfam" id="PF00010">
    <property type="entry name" value="HLH"/>
    <property type="match status" value="1"/>
</dbReference>
<feature type="domain" description="BHLH" evidence="3">
    <location>
        <begin position="200"/>
        <end position="285"/>
    </location>
</feature>
<keyword evidence="5" id="KW-1185">Reference proteome</keyword>
<evidence type="ECO:0000313" key="5">
    <source>
        <dbReference type="Proteomes" id="UP000636479"/>
    </source>
</evidence>
<dbReference type="PANTHER" id="PTHR47336:SF2">
    <property type="entry name" value="TRANSCRIPTION FACTOR HMS1-RELATED"/>
    <property type="match status" value="1"/>
</dbReference>
<dbReference type="Proteomes" id="UP000636479">
    <property type="component" value="Unassembled WGS sequence"/>
</dbReference>
<dbReference type="SUPFAM" id="SSF47459">
    <property type="entry name" value="HLH, helix-loop-helix DNA-binding domain"/>
    <property type="match status" value="1"/>
</dbReference>
<keyword evidence="2" id="KW-0472">Membrane</keyword>
<feature type="region of interest" description="Disordered" evidence="1">
    <location>
        <begin position="323"/>
        <end position="409"/>
    </location>
</feature>
<dbReference type="GO" id="GO:0046983">
    <property type="term" value="F:protein dimerization activity"/>
    <property type="evidence" value="ECO:0007669"/>
    <property type="project" value="InterPro"/>
</dbReference>
<dbReference type="GeneID" id="59351124"/>
<organism evidence="4 5">
    <name type="scientific">Mycena indigotica</name>
    <dbReference type="NCBI Taxonomy" id="2126181"/>
    <lineage>
        <taxon>Eukaryota</taxon>
        <taxon>Fungi</taxon>
        <taxon>Dikarya</taxon>
        <taxon>Basidiomycota</taxon>
        <taxon>Agaricomycotina</taxon>
        <taxon>Agaricomycetes</taxon>
        <taxon>Agaricomycetidae</taxon>
        <taxon>Agaricales</taxon>
        <taxon>Marasmiineae</taxon>
        <taxon>Mycenaceae</taxon>
        <taxon>Mycena</taxon>
    </lineage>
</organism>
<name>A0A8H6VXK1_9AGAR</name>
<dbReference type="OrthoDB" id="2133190at2759"/>
<dbReference type="Gene3D" id="4.10.280.10">
    <property type="entry name" value="Helix-loop-helix DNA-binding domain"/>
    <property type="match status" value="1"/>
</dbReference>